<dbReference type="PROSITE" id="PS01124">
    <property type="entry name" value="HTH_ARAC_FAMILY_2"/>
    <property type="match status" value="1"/>
</dbReference>
<dbReference type="Pfam" id="PF07495">
    <property type="entry name" value="Y_Y_Y"/>
    <property type="match status" value="1"/>
</dbReference>
<evidence type="ECO:0000313" key="18">
    <source>
        <dbReference type="EMBL" id="SHI44145.1"/>
    </source>
</evidence>
<dbReference type="InterPro" id="IPR003594">
    <property type="entry name" value="HATPase_dom"/>
</dbReference>
<dbReference type="GO" id="GO:0000155">
    <property type="term" value="F:phosphorelay sensor kinase activity"/>
    <property type="evidence" value="ECO:0007669"/>
    <property type="project" value="InterPro"/>
</dbReference>
<evidence type="ECO:0000256" key="4">
    <source>
        <dbReference type="ARBA" id="ARBA00022679"/>
    </source>
</evidence>
<evidence type="ECO:0000256" key="7">
    <source>
        <dbReference type="ARBA" id="ARBA00022840"/>
    </source>
</evidence>
<dbReference type="FunFam" id="1.10.287.130:FF:000045">
    <property type="entry name" value="Two-component system sensor histidine kinase/response regulator"/>
    <property type="match status" value="1"/>
</dbReference>
<keyword evidence="14" id="KW-0732">Signal</keyword>
<keyword evidence="6" id="KW-0418">Kinase</keyword>
<dbReference type="SMART" id="SM00342">
    <property type="entry name" value="HTH_ARAC"/>
    <property type="match status" value="1"/>
</dbReference>
<dbReference type="CDD" id="cd17574">
    <property type="entry name" value="REC_OmpR"/>
    <property type="match status" value="1"/>
</dbReference>
<dbReference type="Gene3D" id="3.30.565.10">
    <property type="entry name" value="Histidine kinase-like ATPase, C-terminal domain"/>
    <property type="match status" value="1"/>
</dbReference>
<dbReference type="eggNOG" id="COG2207">
    <property type="taxonomic scope" value="Bacteria"/>
</dbReference>
<keyword evidence="9" id="KW-0805">Transcription regulation</keyword>
<dbReference type="PANTHER" id="PTHR43547:SF2">
    <property type="entry name" value="HYBRID SIGNAL TRANSDUCTION HISTIDINE KINASE C"/>
    <property type="match status" value="1"/>
</dbReference>
<evidence type="ECO:0000256" key="6">
    <source>
        <dbReference type="ARBA" id="ARBA00022777"/>
    </source>
</evidence>
<dbReference type="GO" id="GO:0043565">
    <property type="term" value="F:sequence-specific DNA binding"/>
    <property type="evidence" value="ECO:0007669"/>
    <property type="project" value="InterPro"/>
</dbReference>
<dbReference type="InterPro" id="IPR018062">
    <property type="entry name" value="HTH_AraC-typ_CS"/>
</dbReference>
<evidence type="ECO:0000259" key="16">
    <source>
        <dbReference type="PROSITE" id="PS50109"/>
    </source>
</evidence>
<dbReference type="PROSITE" id="PS50110">
    <property type="entry name" value="RESPONSE_REGULATORY"/>
    <property type="match status" value="1"/>
</dbReference>
<keyword evidence="13" id="KW-0472">Membrane</keyword>
<comment type="catalytic activity">
    <reaction evidence="1">
        <text>ATP + protein L-histidine = ADP + protein N-phospho-L-histidine.</text>
        <dbReference type="EC" id="2.7.13.3"/>
    </reaction>
</comment>
<dbReference type="Gene3D" id="2.60.40.10">
    <property type="entry name" value="Immunoglobulins"/>
    <property type="match status" value="1"/>
</dbReference>
<dbReference type="SUPFAM" id="SSF63829">
    <property type="entry name" value="Calcium-dependent phosphotriesterase"/>
    <property type="match status" value="3"/>
</dbReference>
<dbReference type="Gene3D" id="1.10.287.130">
    <property type="match status" value="1"/>
</dbReference>
<dbReference type="SMART" id="SM00448">
    <property type="entry name" value="REC"/>
    <property type="match status" value="1"/>
</dbReference>
<keyword evidence="11" id="KW-0804">Transcription</keyword>
<sequence>MKKILYLIVGLVCAVSVKAQPDCFFTHYSSEDGLSQNTIMSILQDQKGNVWLATWDGINKFNGYSFKTYKARLENRLVLSHNRVDYMTEDKQGFLWLQTYDNHAYRFDPRTETFERVPGENEGGSAANITKIKVLPGGTVWLLSETEGAVRVTTDPQDYSLTSQWFPAQSGQFAATRVFHVYEDRSGNEWILSDNGLGMLAPGEKMPVFYFSETTEREKKGGQAFYSCLEHDSEIFFGSGNGRVWRYQKGSGQFSLLSLQASSRVVSIDDIDGEEMIFTTSKDGFFSCKFKTEEMEHFPASRFPNGSIYSVYVDRASEVWFEQHTPGSIVHFNPRTRVLKREEIAVEPTSTDRSRPAFHAHEDVNGVLWVHPYGGGFSYFDRESNSLRPFYNSLSGHDWRFSNKIHTAFSDSQGNLWMCTHSKGLEKITFRPSQFRVMTPVPHNYESLSNEVRALCEDVDRNLWVGLKDGKLRVYDKNRANRGYLTESGNVSQSGTPMRGNVYFVLQDSKQNLWIATKGDGLVKAEKTKNAYQYKLIRYQHQEDDIYSLSDDNVYCVYEDNKGRIWIATFAGGINYMANNQDGKAIFVNHRNNLKGYPIDYCSKARFITGDYQGHLWIGTTVGALMIDENFKNPEDVKFHHFLRIPDNEHSLSNNDVHWIVSTQKKELFIATFGGGLNKLISLDKEGNAAFKSYTVSDGLPSDVLLSIREDKNGSLWLSSENGISKFVPSEERFENYADKEVFFRARFSEAASEYTASGNILFGANTGIFSFNPDSIRKSNYIPPIVFSKLLVANKDILPGQGSVLKQALDDTRELVLSHRENIFTIQFAALDYSAPSEIQYAYILEGFEKDWNSVGKQRAATYTNLPKGHYVFKVRSTNGDGVWTENMRTLDIEILPSFWETPFAYFLYILFFIMIIVAAVYILFTIYRLKHEVSVEQQVTDMKLRFFTDISHELRTPLTLISGPVEYVLENTKLPDDAREQLQVVERNTNRMLRLINQILDFRKIQNRKMKMQVQRINVVAFTRKIMENFESVAEEHQVDFLFETEKDELYLWVDADKFEKIVFNLLSNAFKYTPNGKMITVFIREDEKTVSVGVEDQGIGIADNKKKSLFVRFENLVDRNLFNQSSTGIGLSLVKELVEMHKAVITVDSKLGEGSCFKVDFQRGKEHYDETVEFLQDDATVGMEVIEQVTDIANEVPVQPEGEGTSEEEEEAADSKGTMLLVEDNSELRLFLRSIFASEYRVVEAVDGMQGWSKALKFLPDIIISDVMMPEKDGIAMTRELRADMTTSHIPIVLLTAKTSIESKLEGLEYGADDYITKPFSATYLKARVKNLLTQRQKLQGIYRDNLMTGNSIVDSTAETVEEKGPEMSPNDRKFMDKLVDLMEKNMDNGDLVVDDLVQELAVSRSVFFKKLKTLTGLAPIEFIKEMRINRAVQFIETGEYSMTQIAYMVGINDPRYFSKCFKQKMGMTPTEYRDKVMKKE</sequence>
<dbReference type="FunFam" id="2.60.40.10:FF:000791">
    <property type="entry name" value="Two-component system sensor histidine kinase/response regulator"/>
    <property type="match status" value="1"/>
</dbReference>
<dbReference type="Pfam" id="PF12833">
    <property type="entry name" value="HTH_18"/>
    <property type="match status" value="1"/>
</dbReference>
<dbReference type="Gene3D" id="2.130.10.10">
    <property type="entry name" value="YVTN repeat-like/Quinoprotein amine dehydrogenase"/>
    <property type="match status" value="3"/>
</dbReference>
<keyword evidence="3 12" id="KW-0597">Phosphoprotein</keyword>
<dbReference type="InterPro" id="IPR036890">
    <property type="entry name" value="HATPase_C_sf"/>
</dbReference>
<dbReference type="InterPro" id="IPR004358">
    <property type="entry name" value="Sig_transdc_His_kin-like_C"/>
</dbReference>
<protein>
    <recommendedName>
        <fullName evidence="2">histidine kinase</fullName>
        <ecNumber evidence="2">2.7.13.3</ecNumber>
    </recommendedName>
</protein>
<dbReference type="PROSITE" id="PS00041">
    <property type="entry name" value="HTH_ARAC_FAMILY_1"/>
    <property type="match status" value="1"/>
</dbReference>
<dbReference type="Pfam" id="PF07494">
    <property type="entry name" value="Reg_prop"/>
    <property type="match status" value="2"/>
</dbReference>
<dbReference type="InterPro" id="IPR018060">
    <property type="entry name" value="HTH_AraC"/>
</dbReference>
<dbReference type="CDD" id="cd00082">
    <property type="entry name" value="HisKA"/>
    <property type="match status" value="1"/>
</dbReference>
<feature type="domain" description="HTH araC/xylS-type" evidence="15">
    <location>
        <begin position="1380"/>
        <end position="1479"/>
    </location>
</feature>
<accession>A0A1M6B608</accession>
<keyword evidence="13" id="KW-0812">Transmembrane</keyword>
<dbReference type="InterPro" id="IPR011006">
    <property type="entry name" value="CheY-like_superfamily"/>
</dbReference>
<dbReference type="Gene3D" id="1.10.10.60">
    <property type="entry name" value="Homeodomain-like"/>
    <property type="match status" value="1"/>
</dbReference>
<dbReference type="GeneID" id="92710732"/>
<feature type="signal peptide" evidence="14">
    <location>
        <begin position="1"/>
        <end position="19"/>
    </location>
</feature>
<evidence type="ECO:0000256" key="13">
    <source>
        <dbReference type="SAM" id="Phobius"/>
    </source>
</evidence>
<dbReference type="SMART" id="SM00387">
    <property type="entry name" value="HATPase_c"/>
    <property type="match status" value="1"/>
</dbReference>
<evidence type="ECO:0000256" key="8">
    <source>
        <dbReference type="ARBA" id="ARBA00023012"/>
    </source>
</evidence>
<keyword evidence="4" id="KW-0808">Transferase</keyword>
<organism evidence="18 19">
    <name type="scientific">Bacteroides stercorirosoris</name>
    <dbReference type="NCBI Taxonomy" id="871324"/>
    <lineage>
        <taxon>Bacteria</taxon>
        <taxon>Pseudomonadati</taxon>
        <taxon>Bacteroidota</taxon>
        <taxon>Bacteroidia</taxon>
        <taxon>Bacteroidales</taxon>
        <taxon>Bacteroidaceae</taxon>
        <taxon>Bacteroides</taxon>
    </lineage>
</organism>
<evidence type="ECO:0000256" key="14">
    <source>
        <dbReference type="SAM" id="SignalP"/>
    </source>
</evidence>
<dbReference type="GO" id="GO:0005524">
    <property type="term" value="F:ATP binding"/>
    <property type="evidence" value="ECO:0007669"/>
    <property type="project" value="UniProtKB-KW"/>
</dbReference>
<feature type="domain" description="Response regulatory" evidence="17">
    <location>
        <begin position="1221"/>
        <end position="1336"/>
    </location>
</feature>
<dbReference type="SUPFAM" id="SSF46689">
    <property type="entry name" value="Homeodomain-like"/>
    <property type="match status" value="1"/>
</dbReference>
<evidence type="ECO:0000259" key="15">
    <source>
        <dbReference type="PROSITE" id="PS01124"/>
    </source>
</evidence>
<dbReference type="Gene3D" id="3.40.50.2300">
    <property type="match status" value="1"/>
</dbReference>
<feature type="chain" id="PRO_5009915976" description="histidine kinase" evidence="14">
    <location>
        <begin position="20"/>
        <end position="1484"/>
    </location>
</feature>
<dbReference type="FunFam" id="3.30.565.10:FF:000037">
    <property type="entry name" value="Hybrid sensor histidine kinase/response regulator"/>
    <property type="match status" value="1"/>
</dbReference>
<evidence type="ECO:0000313" key="19">
    <source>
        <dbReference type="Proteomes" id="UP000184192"/>
    </source>
</evidence>
<dbReference type="SUPFAM" id="SSF52172">
    <property type="entry name" value="CheY-like"/>
    <property type="match status" value="1"/>
</dbReference>
<keyword evidence="7" id="KW-0067">ATP-binding</keyword>
<keyword evidence="13" id="KW-1133">Transmembrane helix</keyword>
<evidence type="ECO:0000256" key="12">
    <source>
        <dbReference type="PROSITE-ProRule" id="PRU00169"/>
    </source>
</evidence>
<evidence type="ECO:0000259" key="17">
    <source>
        <dbReference type="PROSITE" id="PS50110"/>
    </source>
</evidence>
<evidence type="ECO:0000256" key="1">
    <source>
        <dbReference type="ARBA" id="ARBA00000085"/>
    </source>
</evidence>
<dbReference type="eggNOG" id="COG5002">
    <property type="taxonomic scope" value="Bacteria"/>
</dbReference>
<dbReference type="eggNOG" id="COG0745">
    <property type="taxonomic scope" value="Bacteria"/>
</dbReference>
<dbReference type="InterPro" id="IPR015943">
    <property type="entry name" value="WD40/YVTN_repeat-like_dom_sf"/>
</dbReference>
<dbReference type="PRINTS" id="PR00344">
    <property type="entry name" value="BCTRLSENSOR"/>
</dbReference>
<keyword evidence="8" id="KW-0902">Two-component regulatory system</keyword>
<evidence type="ECO:0000256" key="10">
    <source>
        <dbReference type="ARBA" id="ARBA00023125"/>
    </source>
</evidence>
<keyword evidence="5" id="KW-0547">Nucleotide-binding</keyword>
<dbReference type="InterPro" id="IPR011110">
    <property type="entry name" value="Reg_prop"/>
</dbReference>
<dbReference type="InterPro" id="IPR036097">
    <property type="entry name" value="HisK_dim/P_sf"/>
</dbReference>
<dbReference type="Proteomes" id="UP000184192">
    <property type="component" value="Unassembled WGS sequence"/>
</dbReference>
<name>A0A1M6B608_9BACE</name>
<dbReference type="Pfam" id="PF00512">
    <property type="entry name" value="HisKA"/>
    <property type="match status" value="1"/>
</dbReference>
<dbReference type="RefSeq" id="WP_025830867.1">
    <property type="nucleotide sequence ID" value="NZ_FQZN01000002.1"/>
</dbReference>
<gene>
    <name evidence="18" type="ORF">SAMN05444350_102193</name>
</gene>
<dbReference type="InterPro" id="IPR003661">
    <property type="entry name" value="HisK_dim/P_dom"/>
</dbReference>
<dbReference type="PANTHER" id="PTHR43547">
    <property type="entry name" value="TWO-COMPONENT HISTIDINE KINASE"/>
    <property type="match status" value="1"/>
</dbReference>
<dbReference type="InterPro" id="IPR009057">
    <property type="entry name" value="Homeodomain-like_sf"/>
</dbReference>
<evidence type="ECO:0000256" key="9">
    <source>
        <dbReference type="ARBA" id="ARBA00023015"/>
    </source>
</evidence>
<dbReference type="InterPro" id="IPR011123">
    <property type="entry name" value="Y_Y_Y"/>
</dbReference>
<dbReference type="eggNOG" id="COG3292">
    <property type="taxonomic scope" value="Bacteria"/>
</dbReference>
<dbReference type="SUPFAM" id="SSF55874">
    <property type="entry name" value="ATPase domain of HSP90 chaperone/DNA topoisomerase II/histidine kinase"/>
    <property type="match status" value="1"/>
</dbReference>
<proteinExistence type="predicted"/>
<dbReference type="SMART" id="SM00388">
    <property type="entry name" value="HisKA"/>
    <property type="match status" value="1"/>
</dbReference>
<feature type="transmembrane region" description="Helical" evidence="13">
    <location>
        <begin position="905"/>
        <end position="926"/>
    </location>
</feature>
<dbReference type="Pfam" id="PF02518">
    <property type="entry name" value="HATPase_c"/>
    <property type="match status" value="1"/>
</dbReference>
<evidence type="ECO:0000256" key="11">
    <source>
        <dbReference type="ARBA" id="ARBA00023163"/>
    </source>
</evidence>
<evidence type="ECO:0000256" key="2">
    <source>
        <dbReference type="ARBA" id="ARBA00012438"/>
    </source>
</evidence>
<dbReference type="InterPro" id="IPR001789">
    <property type="entry name" value="Sig_transdc_resp-reg_receiver"/>
</dbReference>
<feature type="domain" description="Histidine kinase" evidence="16">
    <location>
        <begin position="951"/>
        <end position="1168"/>
    </location>
</feature>
<evidence type="ECO:0000256" key="5">
    <source>
        <dbReference type="ARBA" id="ARBA00022741"/>
    </source>
</evidence>
<dbReference type="EC" id="2.7.13.3" evidence="2"/>
<reference evidence="19" key="1">
    <citation type="submission" date="2016-11" db="EMBL/GenBank/DDBJ databases">
        <authorList>
            <person name="Varghese N."/>
            <person name="Submissions S."/>
        </authorList>
    </citation>
    <scope>NUCLEOTIDE SEQUENCE [LARGE SCALE GENOMIC DNA]</scope>
    <source>
        <strain evidence="19">DSM 26884</strain>
    </source>
</reference>
<keyword evidence="10" id="KW-0238">DNA-binding</keyword>
<dbReference type="Pfam" id="PF00072">
    <property type="entry name" value="Response_reg"/>
    <property type="match status" value="1"/>
</dbReference>
<dbReference type="SUPFAM" id="SSF47384">
    <property type="entry name" value="Homodimeric domain of signal transducing histidine kinase"/>
    <property type="match status" value="1"/>
</dbReference>
<dbReference type="InterPro" id="IPR005467">
    <property type="entry name" value="His_kinase_dom"/>
</dbReference>
<feature type="modified residue" description="4-aspartylphosphate" evidence="12">
    <location>
        <position position="1269"/>
    </location>
</feature>
<dbReference type="InterPro" id="IPR013783">
    <property type="entry name" value="Ig-like_fold"/>
</dbReference>
<dbReference type="EMBL" id="FQZN01000002">
    <property type="protein sequence ID" value="SHI44145.1"/>
    <property type="molecule type" value="Genomic_DNA"/>
</dbReference>
<keyword evidence="19" id="KW-1185">Reference proteome</keyword>
<evidence type="ECO:0000256" key="3">
    <source>
        <dbReference type="ARBA" id="ARBA00022553"/>
    </source>
</evidence>
<dbReference type="GO" id="GO:0003700">
    <property type="term" value="F:DNA-binding transcription factor activity"/>
    <property type="evidence" value="ECO:0007669"/>
    <property type="project" value="InterPro"/>
</dbReference>
<dbReference type="PROSITE" id="PS50109">
    <property type="entry name" value="HIS_KIN"/>
    <property type="match status" value="1"/>
</dbReference>